<dbReference type="Gene3D" id="3.30.460.10">
    <property type="entry name" value="Beta Polymerase, domain 2"/>
    <property type="match status" value="1"/>
</dbReference>
<dbReference type="GO" id="GO:0031499">
    <property type="term" value="C:TRAMP complex"/>
    <property type="evidence" value="ECO:0007669"/>
    <property type="project" value="TreeGrafter"/>
</dbReference>
<dbReference type="InterPro" id="IPR043519">
    <property type="entry name" value="NT_sf"/>
</dbReference>
<dbReference type="SUPFAM" id="SSF81301">
    <property type="entry name" value="Nucleotidyltransferase"/>
    <property type="match status" value="1"/>
</dbReference>
<dbReference type="RefSeq" id="XP_056767244.1">
    <property type="nucleotide sequence ID" value="XM_056908626.1"/>
</dbReference>
<dbReference type="PANTHER" id="PTHR23092">
    <property type="entry name" value="POLY(A) RNA POLYMERASE"/>
    <property type="match status" value="1"/>
</dbReference>
<dbReference type="InterPro" id="IPR045862">
    <property type="entry name" value="Trf4-like"/>
</dbReference>
<dbReference type="GeneID" id="81598869"/>
<dbReference type="GO" id="GO:0003729">
    <property type="term" value="F:mRNA binding"/>
    <property type="evidence" value="ECO:0007669"/>
    <property type="project" value="TreeGrafter"/>
</dbReference>
<dbReference type="PANTHER" id="PTHR23092:SF50">
    <property type="entry name" value="MTF2-LIKE C-TERMINAL DOMAIN-CONTAINING PROTEIN"/>
    <property type="match status" value="1"/>
</dbReference>
<dbReference type="Proteomes" id="UP001213681">
    <property type="component" value="Unassembled WGS sequence"/>
</dbReference>
<sequence>MRLSGIQSSRLFHIPRRFRTIQPPQDDDVFANSLRKTLEAHRASNRARLIRKTYPRAPSPGLFRPYIPPENRAGYQPPLPAPLSPPVISPELDLSGKASAKKRSRRRTPEPSTHSTDDRPERNAIRSVGDVGCGRLGETPWLSYLANAGAPGHASAYLDAEIQALHRYLAPSSSEENRASRLGEEVSSLLKSIVPHTPTLIGSRRTGLALAHSDLDFLLPFEDLPRSLERTRRPSPTRPQIRDAHLNLLRQVESTLQSAPEFKDQVRLSGKRSLVLEARHRPTGLLLQFYCGERVPAFTEYLQDYLVEYPSLRPLHATTRALLEARGLFGSSQAGISSDALSMLLVAFLKMNHGRFPGPHRLGDQLLAFLQLYGRDVDLRSVGVAVDPPSFFDAGTLRETDGVEESAYVRGQRSLIAAKRTAAARGNLPASRRLCVQDPTHYMNDLGRSCTRTPELQSVFATAHEQLRSACESWEGAPEEMSILTKALRAKFDGLERMREQILDCAGSQPS</sequence>
<feature type="region of interest" description="Disordered" evidence="1">
    <location>
        <begin position="53"/>
        <end position="131"/>
    </location>
</feature>
<dbReference type="GO" id="GO:0031123">
    <property type="term" value="P:RNA 3'-end processing"/>
    <property type="evidence" value="ECO:0007669"/>
    <property type="project" value="TreeGrafter"/>
</dbReference>
<dbReference type="GO" id="GO:0005730">
    <property type="term" value="C:nucleolus"/>
    <property type="evidence" value="ECO:0007669"/>
    <property type="project" value="TreeGrafter"/>
</dbReference>
<protein>
    <recommendedName>
        <fullName evidence="4">Polymerase nucleotidyl transferase domain-containing protein</fullName>
    </recommendedName>
</protein>
<evidence type="ECO:0008006" key="4">
    <source>
        <dbReference type="Google" id="ProtNLM"/>
    </source>
</evidence>
<name>A0AAD6C8I1_9EURO</name>
<dbReference type="GO" id="GO:0043634">
    <property type="term" value="P:polyadenylation-dependent ncRNA catabolic process"/>
    <property type="evidence" value="ECO:0007669"/>
    <property type="project" value="TreeGrafter"/>
</dbReference>
<organism evidence="2 3">
    <name type="scientific">Penicillium daleae</name>
    <dbReference type="NCBI Taxonomy" id="63821"/>
    <lineage>
        <taxon>Eukaryota</taxon>
        <taxon>Fungi</taxon>
        <taxon>Dikarya</taxon>
        <taxon>Ascomycota</taxon>
        <taxon>Pezizomycotina</taxon>
        <taxon>Eurotiomycetes</taxon>
        <taxon>Eurotiomycetidae</taxon>
        <taxon>Eurotiales</taxon>
        <taxon>Aspergillaceae</taxon>
        <taxon>Penicillium</taxon>
    </lineage>
</organism>
<reference evidence="2" key="2">
    <citation type="journal article" date="2023" name="IMA Fungus">
        <title>Comparative genomic study of the Penicillium genus elucidates a diverse pangenome and 15 lateral gene transfer events.</title>
        <authorList>
            <person name="Petersen C."/>
            <person name="Sorensen T."/>
            <person name="Nielsen M.R."/>
            <person name="Sondergaard T.E."/>
            <person name="Sorensen J.L."/>
            <person name="Fitzpatrick D.A."/>
            <person name="Frisvad J.C."/>
            <person name="Nielsen K.L."/>
        </authorList>
    </citation>
    <scope>NUCLEOTIDE SEQUENCE</scope>
    <source>
        <strain evidence="2">IBT 16125</strain>
    </source>
</reference>
<feature type="compositionally biased region" description="Basic and acidic residues" evidence="1">
    <location>
        <begin position="115"/>
        <end position="124"/>
    </location>
</feature>
<proteinExistence type="predicted"/>
<gene>
    <name evidence="2" type="ORF">N7458_005244</name>
</gene>
<dbReference type="AlphaFoldDB" id="A0AAD6C8I1"/>
<accession>A0AAD6C8I1</accession>
<dbReference type="Gene3D" id="1.10.1410.10">
    <property type="match status" value="1"/>
</dbReference>
<evidence type="ECO:0000313" key="2">
    <source>
        <dbReference type="EMBL" id="KAJ5454288.1"/>
    </source>
</evidence>
<dbReference type="SUPFAM" id="SSF81631">
    <property type="entry name" value="PAP/OAS1 substrate-binding domain"/>
    <property type="match status" value="1"/>
</dbReference>
<dbReference type="GO" id="GO:1990817">
    <property type="term" value="F:poly(A) RNA polymerase activity"/>
    <property type="evidence" value="ECO:0007669"/>
    <property type="project" value="InterPro"/>
</dbReference>
<reference evidence="2" key="1">
    <citation type="submission" date="2022-12" db="EMBL/GenBank/DDBJ databases">
        <authorList>
            <person name="Petersen C."/>
        </authorList>
    </citation>
    <scope>NUCLEOTIDE SEQUENCE</scope>
    <source>
        <strain evidence="2">IBT 16125</strain>
    </source>
</reference>
<feature type="compositionally biased region" description="Pro residues" evidence="1">
    <location>
        <begin position="77"/>
        <end position="88"/>
    </location>
</feature>
<evidence type="ECO:0000313" key="3">
    <source>
        <dbReference type="Proteomes" id="UP001213681"/>
    </source>
</evidence>
<keyword evidence="3" id="KW-1185">Reference proteome</keyword>
<evidence type="ECO:0000256" key="1">
    <source>
        <dbReference type="SAM" id="MobiDB-lite"/>
    </source>
</evidence>
<comment type="caution">
    <text evidence="2">The sequence shown here is derived from an EMBL/GenBank/DDBJ whole genome shotgun (WGS) entry which is preliminary data.</text>
</comment>
<dbReference type="EMBL" id="JAPVEA010000005">
    <property type="protein sequence ID" value="KAJ5454288.1"/>
    <property type="molecule type" value="Genomic_DNA"/>
</dbReference>